<dbReference type="RefSeq" id="WP_060477537.1">
    <property type="nucleotide sequence ID" value="NZ_CP077094.1"/>
</dbReference>
<keyword evidence="2" id="KW-1185">Reference proteome</keyword>
<sequence>MSAISKSLEELLANIYADHKVSMQEFLTLQAESDRRWEKVIEELGPNTTLLAFQKSMDVALHMLHLSVEHIKKQELTDLGEAVVKDAITAQVEAVKAGSLLSFKALKVGPNSL</sequence>
<reference evidence="1" key="1">
    <citation type="submission" date="2022-09" db="EMBL/GenBank/DDBJ databases">
        <title>Complete genome sequence of Pseudomonas promysalinigenes strain RL-WG26, a newly isolated PGPR with the potential for plant salinity stress alleviation.</title>
        <authorList>
            <person name="Ren L."/>
            <person name="Wang G."/>
            <person name="Hu H."/>
        </authorList>
    </citation>
    <scope>NUCLEOTIDE SEQUENCE</scope>
    <source>
        <strain evidence="1">RL-WG26</strain>
    </source>
</reference>
<evidence type="ECO:0000313" key="2">
    <source>
        <dbReference type="Proteomes" id="UP001064504"/>
    </source>
</evidence>
<evidence type="ECO:0000313" key="1">
    <source>
        <dbReference type="EMBL" id="UXH39327.1"/>
    </source>
</evidence>
<dbReference type="EMBL" id="CP104557">
    <property type="protein sequence ID" value="UXH39327.1"/>
    <property type="molecule type" value="Genomic_DNA"/>
</dbReference>
<organism evidence="1 2">
    <name type="scientific">Pseudomonas promysalinigenes</name>
    <dbReference type="NCBI Taxonomy" id="485898"/>
    <lineage>
        <taxon>Bacteria</taxon>
        <taxon>Pseudomonadati</taxon>
        <taxon>Pseudomonadota</taxon>
        <taxon>Gammaproteobacteria</taxon>
        <taxon>Pseudomonadales</taxon>
        <taxon>Pseudomonadaceae</taxon>
        <taxon>Pseudomonas</taxon>
    </lineage>
</organism>
<dbReference type="Proteomes" id="UP001064504">
    <property type="component" value="Chromosome"/>
</dbReference>
<protein>
    <submittedName>
        <fullName evidence="1">Uncharacterized protein</fullName>
    </submittedName>
</protein>
<proteinExistence type="predicted"/>
<accession>A0ABY6AJL0</accession>
<name>A0ABY6AJL0_9PSED</name>
<gene>
    <name evidence="1" type="ORF">N5C08_20545</name>
</gene>